<comment type="function">
    <text evidence="5">Functions as an E3 ubiquitin ligase.</text>
</comment>
<keyword evidence="3 5" id="KW-0808">Transferase</keyword>
<dbReference type="InterPro" id="IPR011989">
    <property type="entry name" value="ARM-like"/>
</dbReference>
<dbReference type="InterPro" id="IPR016024">
    <property type="entry name" value="ARM-type_fold"/>
</dbReference>
<dbReference type="SMART" id="SM00504">
    <property type="entry name" value="Ubox"/>
    <property type="match status" value="1"/>
</dbReference>
<dbReference type="STRING" id="29655.A0A0K9PZ84"/>
<accession>A0A0K9PZ84</accession>
<dbReference type="Proteomes" id="UP000036987">
    <property type="component" value="Unassembled WGS sequence"/>
</dbReference>
<dbReference type="InterPro" id="IPR003613">
    <property type="entry name" value="Ubox_domain"/>
</dbReference>
<dbReference type="Gene3D" id="1.25.10.10">
    <property type="entry name" value="Leucine-rich Repeat Variant"/>
    <property type="match status" value="1"/>
</dbReference>
<dbReference type="SUPFAM" id="SSF57850">
    <property type="entry name" value="RING/U-box"/>
    <property type="match status" value="1"/>
</dbReference>
<comment type="pathway">
    <text evidence="2 5">Protein modification; protein ubiquitination.</text>
</comment>
<dbReference type="Pfam" id="PF25598">
    <property type="entry name" value="ARM_PUB"/>
    <property type="match status" value="1"/>
</dbReference>
<feature type="domain" description="U-box" evidence="6">
    <location>
        <begin position="1"/>
        <end position="61"/>
    </location>
</feature>
<name>A0A0K9PZ84_ZOSMR</name>
<evidence type="ECO:0000313" key="8">
    <source>
        <dbReference type="Proteomes" id="UP000036987"/>
    </source>
</evidence>
<dbReference type="PROSITE" id="PS51698">
    <property type="entry name" value="U_BOX"/>
    <property type="match status" value="1"/>
</dbReference>
<organism evidence="7 8">
    <name type="scientific">Zostera marina</name>
    <name type="common">Eelgrass</name>
    <dbReference type="NCBI Taxonomy" id="29655"/>
    <lineage>
        <taxon>Eukaryota</taxon>
        <taxon>Viridiplantae</taxon>
        <taxon>Streptophyta</taxon>
        <taxon>Embryophyta</taxon>
        <taxon>Tracheophyta</taxon>
        <taxon>Spermatophyta</taxon>
        <taxon>Magnoliopsida</taxon>
        <taxon>Liliopsida</taxon>
        <taxon>Zosteraceae</taxon>
        <taxon>Zostera</taxon>
    </lineage>
</organism>
<keyword evidence="4 5" id="KW-0833">Ubl conjugation pathway</keyword>
<dbReference type="EC" id="2.3.2.27" evidence="5"/>
<sequence length="386" mass="43070">MKSPVSLSTGVTYDRSSIQRWLEDGNNTCPATMQVLSTNDLIPNHTLYRLIQLWSHPSVNDADQQHQRNSEDLIRDIESSVDLLPYLRRLACLVRETDGVDRLARIQSCIPALNDILIRREGDFEIIDLTVDILAFVLSNKKNYEDVKALASSNTISSLLAFLRSDNCSFESRTNVVRVLERISSHRPESKHLVESTPGILSEVIRLLFEAQEESTTKNIEDRDAAIEAVLSYLVSVSLTSPQVVRSEIVHSLGKLLCQPSISKSTAEKVIKLLETASTCPEGRVAICDDARIVLPAIVEKMMKVSTEATEHGVAVLWNVRRLFRDPKAHVAVSMSNVLTKILLLMQSNCSSATRKMAGDLLRISRVNSKSNLASYDTKTTHIMPF</sequence>
<dbReference type="EMBL" id="LFYR01000569">
    <property type="protein sequence ID" value="KMZ73552.1"/>
    <property type="molecule type" value="Genomic_DNA"/>
</dbReference>
<comment type="caution">
    <text evidence="7">The sequence shown here is derived from an EMBL/GenBank/DDBJ whole genome shotgun (WGS) entry which is preliminary data.</text>
</comment>
<dbReference type="Gene3D" id="3.30.40.10">
    <property type="entry name" value="Zinc/RING finger domain, C3HC4 (zinc finger)"/>
    <property type="match status" value="1"/>
</dbReference>
<dbReference type="CDD" id="cd16664">
    <property type="entry name" value="RING-Ubox_PUB"/>
    <property type="match status" value="1"/>
</dbReference>
<dbReference type="OMA" id="KDDLCIT"/>
<dbReference type="OrthoDB" id="10064100at2759"/>
<reference evidence="8" key="1">
    <citation type="journal article" date="2016" name="Nature">
        <title>The genome of the seagrass Zostera marina reveals angiosperm adaptation to the sea.</title>
        <authorList>
            <person name="Olsen J.L."/>
            <person name="Rouze P."/>
            <person name="Verhelst B."/>
            <person name="Lin Y.-C."/>
            <person name="Bayer T."/>
            <person name="Collen J."/>
            <person name="Dattolo E."/>
            <person name="De Paoli E."/>
            <person name="Dittami S."/>
            <person name="Maumus F."/>
            <person name="Michel G."/>
            <person name="Kersting A."/>
            <person name="Lauritano C."/>
            <person name="Lohaus R."/>
            <person name="Toepel M."/>
            <person name="Tonon T."/>
            <person name="Vanneste K."/>
            <person name="Amirebrahimi M."/>
            <person name="Brakel J."/>
            <person name="Bostroem C."/>
            <person name="Chovatia M."/>
            <person name="Grimwood J."/>
            <person name="Jenkins J.W."/>
            <person name="Jueterbock A."/>
            <person name="Mraz A."/>
            <person name="Stam W.T."/>
            <person name="Tice H."/>
            <person name="Bornberg-Bauer E."/>
            <person name="Green P.J."/>
            <person name="Pearson G.A."/>
            <person name="Procaccini G."/>
            <person name="Duarte C.M."/>
            <person name="Schmutz J."/>
            <person name="Reusch T.B.H."/>
            <person name="Van de Peer Y."/>
        </authorList>
    </citation>
    <scope>NUCLEOTIDE SEQUENCE [LARGE SCALE GENOMIC DNA]</scope>
    <source>
        <strain evidence="8">cv. Finnish</strain>
    </source>
</reference>
<dbReference type="UniPathway" id="UPA00143"/>
<evidence type="ECO:0000256" key="4">
    <source>
        <dbReference type="ARBA" id="ARBA00022786"/>
    </source>
</evidence>
<dbReference type="InterPro" id="IPR045185">
    <property type="entry name" value="PUB22/23/24-like"/>
</dbReference>
<dbReference type="InterPro" id="IPR045210">
    <property type="entry name" value="RING-Ubox_PUB"/>
</dbReference>
<dbReference type="GO" id="GO:0016567">
    <property type="term" value="P:protein ubiquitination"/>
    <property type="evidence" value="ECO:0007669"/>
    <property type="project" value="UniProtKB-UniRule"/>
</dbReference>
<evidence type="ECO:0000256" key="1">
    <source>
        <dbReference type="ARBA" id="ARBA00000900"/>
    </source>
</evidence>
<proteinExistence type="predicted"/>
<dbReference type="GO" id="GO:0061630">
    <property type="term" value="F:ubiquitin protein ligase activity"/>
    <property type="evidence" value="ECO:0007669"/>
    <property type="project" value="UniProtKB-UniRule"/>
</dbReference>
<dbReference type="AlphaFoldDB" id="A0A0K9PZ84"/>
<evidence type="ECO:0000313" key="7">
    <source>
        <dbReference type="EMBL" id="KMZ73552.1"/>
    </source>
</evidence>
<dbReference type="Pfam" id="PF04564">
    <property type="entry name" value="U-box"/>
    <property type="match status" value="1"/>
</dbReference>
<evidence type="ECO:0000256" key="3">
    <source>
        <dbReference type="ARBA" id="ARBA00022679"/>
    </source>
</evidence>
<gene>
    <name evidence="7" type="ORF">ZOSMA_146G00270</name>
</gene>
<protein>
    <recommendedName>
        <fullName evidence="5 6">U-box domain-containing protein</fullName>
        <ecNumber evidence="5">2.3.2.27</ecNumber>
    </recommendedName>
    <alternativeName>
        <fullName evidence="5">RING-type E3 ubiquitin transferase PUB</fullName>
    </alternativeName>
</protein>
<comment type="catalytic activity">
    <reaction evidence="1 5">
        <text>S-ubiquitinyl-[E2 ubiquitin-conjugating enzyme]-L-cysteine + [acceptor protein]-L-lysine = [E2 ubiquitin-conjugating enzyme]-L-cysteine + N(6)-ubiquitinyl-[acceptor protein]-L-lysine.</text>
        <dbReference type="EC" id="2.3.2.27"/>
    </reaction>
</comment>
<dbReference type="InterPro" id="IPR013083">
    <property type="entry name" value="Znf_RING/FYVE/PHD"/>
</dbReference>
<keyword evidence="8" id="KW-1185">Reference proteome</keyword>
<evidence type="ECO:0000259" key="6">
    <source>
        <dbReference type="PROSITE" id="PS51698"/>
    </source>
</evidence>
<dbReference type="PANTHER" id="PTHR22849">
    <property type="entry name" value="WDSAM1 PROTEIN"/>
    <property type="match status" value="1"/>
</dbReference>
<evidence type="ECO:0000256" key="5">
    <source>
        <dbReference type="RuleBase" id="RU369093"/>
    </source>
</evidence>
<evidence type="ECO:0000256" key="2">
    <source>
        <dbReference type="ARBA" id="ARBA00004906"/>
    </source>
</evidence>
<dbReference type="InterPro" id="IPR058678">
    <property type="entry name" value="ARM_PUB"/>
</dbReference>
<dbReference type="PANTHER" id="PTHR22849:SF163">
    <property type="entry name" value="U-BOX DOMAIN-CONTAINING PROTEIN"/>
    <property type="match status" value="1"/>
</dbReference>
<dbReference type="SUPFAM" id="SSF48371">
    <property type="entry name" value="ARM repeat"/>
    <property type="match status" value="1"/>
</dbReference>